<dbReference type="PANTHER" id="PTHR13384">
    <property type="entry name" value="G PATCH DOMAIN-CONTAINING PROTEIN 1"/>
    <property type="match status" value="1"/>
</dbReference>
<comment type="caution">
    <text evidence="5">The sequence shown here is derived from an EMBL/GenBank/DDBJ whole genome shotgun (WGS) entry which is preliminary data.</text>
</comment>
<dbReference type="SUPFAM" id="SSF54001">
    <property type="entry name" value="Cysteine proteinases"/>
    <property type="match status" value="1"/>
</dbReference>
<accession>A0A813JNS9</accession>
<organism evidence="5 6">
    <name type="scientific">Polarella glacialis</name>
    <name type="common">Dinoflagellate</name>
    <dbReference type="NCBI Taxonomy" id="89957"/>
    <lineage>
        <taxon>Eukaryota</taxon>
        <taxon>Sar</taxon>
        <taxon>Alveolata</taxon>
        <taxon>Dinophyceae</taxon>
        <taxon>Suessiales</taxon>
        <taxon>Suessiaceae</taxon>
        <taxon>Polarella</taxon>
    </lineage>
</organism>
<dbReference type="PROSITE" id="PS50600">
    <property type="entry name" value="ULP_PROTEASE"/>
    <property type="match status" value="1"/>
</dbReference>
<dbReference type="PANTHER" id="PTHR13384:SF19">
    <property type="entry name" value="G PATCH DOMAIN-CONTAINING PROTEIN 1"/>
    <property type="match status" value="1"/>
</dbReference>
<reference evidence="5" key="1">
    <citation type="submission" date="2021-02" db="EMBL/GenBank/DDBJ databases">
        <authorList>
            <person name="Dougan E. K."/>
            <person name="Rhodes N."/>
            <person name="Thang M."/>
            <person name="Chan C."/>
        </authorList>
    </citation>
    <scope>NUCLEOTIDE SEQUENCE</scope>
</reference>
<dbReference type="InterPro" id="IPR011666">
    <property type="entry name" value="DUF1604"/>
</dbReference>
<protein>
    <recommendedName>
        <fullName evidence="4">Ubiquitin-like protease family profile domain-containing protein</fullName>
    </recommendedName>
</protein>
<comment type="similarity">
    <text evidence="1">Belongs to the peptidase C48 family.</text>
</comment>
<sequence>CHGLLRPALLRNGRAPFLFLGVRLALSADHARCWLGQLLIQEMTLGRLGAVEYIMSSGLKDLMKPTWRWLTWLPDGQDPVQRDPPVEVVMTITPANGVSMRVVGGVDDANRAHVYRLLLQYCDLEAKPWAPIPEVPKSGPRMREIPPELVRKRLVGLPIPETGKAFLQRSFADIQEAESRVAQALSRMQASCELNNVDKLLWDVTDVRVAFILATEKARLRVRPQWAEATARGLEVLLSQLVEGKDLHRLPFALELSVQLCDFGVRAQDSIVAVPGSRCFLGQAVARYDIDELDDLGKLPQKRDNQYVEVQRPDGSVAKSRGERTFYGAFEGGFSAGYWGTVGSKEGWEPASFSSSRTNKNQNAAPQVEDFMDEEDLREHQSSHKTIAAHGEFAGRETRGARALEGQKALPGGLPRSFEEEIFAADSVGLGARLLLAGGTAAEATPNLAITGTSSSSSSTTPAQATAGKKVYGVARPPTGYVAPPAPAAPRPRDEPEEFDGSMEFTPVLAKRPASVLGGTSVAEAPLTDRALEAELERLWRSKTNLHGVGYAGGSSPAADSLPSERRLYMSSGRAANLNSKSKALGYGNFGTGVLDQEEYDVWEEVYDHSADKGSQYHASLGDEADAVAWLREAGSKLAAGADLDSEPAGIFARDVLLVPAHDPVTAHWWLAIVFYPWAATSIGGEQQEKVGSKPFVAFLDSLSSRSGGGHPEVQKAAAATAAKRQRQAMSLIRDYLKKEWAESIGDGRDFQAERLQGVSIAVPQQETSTDCGLFVLEFARRLLDDPAALEALAASQLAPPQLLVPIADQFRVRMMTRKWWRRFRWPDRSASSTTTAATTTNASCQPRAAALLMAVLSSSSARLPRRA</sequence>
<evidence type="ECO:0000256" key="1">
    <source>
        <dbReference type="ARBA" id="ARBA00005234"/>
    </source>
</evidence>
<evidence type="ECO:0000256" key="3">
    <source>
        <dbReference type="ARBA" id="ARBA00022801"/>
    </source>
</evidence>
<dbReference type="Pfam" id="PF02902">
    <property type="entry name" value="Peptidase_C48"/>
    <property type="match status" value="1"/>
</dbReference>
<dbReference type="GO" id="GO:0006508">
    <property type="term" value="P:proteolysis"/>
    <property type="evidence" value="ECO:0007669"/>
    <property type="project" value="UniProtKB-KW"/>
</dbReference>
<dbReference type="Gene3D" id="3.40.395.10">
    <property type="entry name" value="Adenoviral Proteinase, Chain A"/>
    <property type="match status" value="1"/>
</dbReference>
<evidence type="ECO:0000259" key="4">
    <source>
        <dbReference type="PROSITE" id="PS50600"/>
    </source>
</evidence>
<dbReference type="AlphaFoldDB" id="A0A813JNS9"/>
<dbReference type="GO" id="GO:0006397">
    <property type="term" value="P:mRNA processing"/>
    <property type="evidence" value="ECO:0007669"/>
    <property type="project" value="InterPro"/>
</dbReference>
<feature type="domain" description="Ubiquitin-like protease family profile" evidence="4">
    <location>
        <begin position="525"/>
        <end position="783"/>
    </location>
</feature>
<keyword evidence="3" id="KW-0378">Hydrolase</keyword>
<gene>
    <name evidence="5" type="ORF">PGLA2088_LOCUS24711</name>
</gene>
<name>A0A813JNS9_POLGL</name>
<evidence type="ECO:0000256" key="2">
    <source>
        <dbReference type="ARBA" id="ARBA00022670"/>
    </source>
</evidence>
<dbReference type="Pfam" id="PF07713">
    <property type="entry name" value="DUF1604"/>
    <property type="match status" value="1"/>
</dbReference>
<proteinExistence type="inferred from homology"/>
<dbReference type="GO" id="GO:0003723">
    <property type="term" value="F:RNA binding"/>
    <property type="evidence" value="ECO:0007669"/>
    <property type="project" value="TreeGrafter"/>
</dbReference>
<evidence type="ECO:0000313" key="6">
    <source>
        <dbReference type="Proteomes" id="UP000626109"/>
    </source>
</evidence>
<feature type="non-terminal residue" evidence="5">
    <location>
        <position position="1"/>
    </location>
</feature>
<dbReference type="GO" id="GO:0005634">
    <property type="term" value="C:nucleus"/>
    <property type="evidence" value="ECO:0007669"/>
    <property type="project" value="TreeGrafter"/>
</dbReference>
<dbReference type="Proteomes" id="UP000626109">
    <property type="component" value="Unassembled WGS sequence"/>
</dbReference>
<dbReference type="GO" id="GO:0008234">
    <property type="term" value="F:cysteine-type peptidase activity"/>
    <property type="evidence" value="ECO:0007669"/>
    <property type="project" value="InterPro"/>
</dbReference>
<dbReference type="InterPro" id="IPR003653">
    <property type="entry name" value="Peptidase_C48_C"/>
</dbReference>
<dbReference type="EMBL" id="CAJNNW010026499">
    <property type="protein sequence ID" value="CAE8685898.1"/>
    <property type="molecule type" value="Genomic_DNA"/>
</dbReference>
<evidence type="ECO:0000313" key="5">
    <source>
        <dbReference type="EMBL" id="CAE8685898.1"/>
    </source>
</evidence>
<keyword evidence="2" id="KW-0645">Protease</keyword>
<dbReference type="InterPro" id="IPR038765">
    <property type="entry name" value="Papain-like_cys_pep_sf"/>
</dbReference>